<gene>
    <name evidence="2" type="ORF">MBAV_004331</name>
</gene>
<evidence type="ECO:0000313" key="2">
    <source>
        <dbReference type="EMBL" id="KJU83478.1"/>
    </source>
</evidence>
<keyword evidence="3" id="KW-1185">Reference proteome</keyword>
<sequence>MLQGIDIRPEYLRTLKTLLRRHAPKAEVWAYGSRVSDGGHDSSDLDIVLRSPDDLDRPQENLLTLKEILSESELPIIIDVLDWARVPEAFQREISKDYVIIQSPEAEDSLKQLPETLMS</sequence>
<proteinExistence type="predicted"/>
<evidence type="ECO:0000259" key="1">
    <source>
        <dbReference type="Pfam" id="PF01909"/>
    </source>
</evidence>
<protein>
    <submittedName>
        <fullName evidence="2">DNA polymerase III subunit beta</fullName>
    </submittedName>
</protein>
<dbReference type="PATRIC" id="fig|29290.4.peg.5739"/>
<dbReference type="Gene3D" id="3.30.460.10">
    <property type="entry name" value="Beta Polymerase, domain 2"/>
    <property type="match status" value="1"/>
</dbReference>
<accession>A0A0F3GS01</accession>
<organism evidence="2 3">
    <name type="scientific">Candidatus Magnetobacterium bavaricum</name>
    <dbReference type="NCBI Taxonomy" id="29290"/>
    <lineage>
        <taxon>Bacteria</taxon>
        <taxon>Pseudomonadati</taxon>
        <taxon>Nitrospirota</taxon>
        <taxon>Thermodesulfovibrionia</taxon>
        <taxon>Thermodesulfovibrionales</taxon>
        <taxon>Candidatus Magnetobacteriaceae</taxon>
        <taxon>Candidatus Magnetobacterium</taxon>
    </lineage>
</organism>
<reference evidence="2 3" key="1">
    <citation type="submission" date="2015-02" db="EMBL/GenBank/DDBJ databases">
        <title>Single-cell genomics of uncultivated deep-branching MTB reveals a conserved set of magnetosome genes.</title>
        <authorList>
            <person name="Kolinko S."/>
            <person name="Richter M."/>
            <person name="Glockner F.O."/>
            <person name="Brachmann A."/>
            <person name="Schuler D."/>
        </authorList>
    </citation>
    <scope>NUCLEOTIDE SEQUENCE [LARGE SCALE GENOMIC DNA]</scope>
    <source>
        <strain evidence="2">TM-1</strain>
    </source>
</reference>
<feature type="domain" description="Polymerase nucleotidyl transferase" evidence="1">
    <location>
        <begin position="13"/>
        <end position="98"/>
    </location>
</feature>
<dbReference type="Proteomes" id="UP000033423">
    <property type="component" value="Unassembled WGS sequence"/>
</dbReference>
<dbReference type="InterPro" id="IPR002934">
    <property type="entry name" value="Polymerase_NTP_transf_dom"/>
</dbReference>
<comment type="caution">
    <text evidence="2">The sequence shown here is derived from an EMBL/GenBank/DDBJ whole genome shotgun (WGS) entry which is preliminary data.</text>
</comment>
<dbReference type="InterPro" id="IPR043519">
    <property type="entry name" value="NT_sf"/>
</dbReference>
<name>A0A0F3GS01_9BACT</name>
<evidence type="ECO:0000313" key="3">
    <source>
        <dbReference type="Proteomes" id="UP000033423"/>
    </source>
</evidence>
<dbReference type="Pfam" id="PF01909">
    <property type="entry name" value="NTP_transf_2"/>
    <property type="match status" value="1"/>
</dbReference>
<dbReference type="SUPFAM" id="SSF81301">
    <property type="entry name" value="Nucleotidyltransferase"/>
    <property type="match status" value="1"/>
</dbReference>
<dbReference type="EMBL" id="LACI01001872">
    <property type="protein sequence ID" value="KJU83478.1"/>
    <property type="molecule type" value="Genomic_DNA"/>
</dbReference>
<dbReference type="AlphaFoldDB" id="A0A0F3GS01"/>
<dbReference type="GO" id="GO:0016779">
    <property type="term" value="F:nucleotidyltransferase activity"/>
    <property type="evidence" value="ECO:0007669"/>
    <property type="project" value="InterPro"/>
</dbReference>